<dbReference type="Proteomes" id="UP000324575">
    <property type="component" value="Unassembled WGS sequence"/>
</dbReference>
<evidence type="ECO:0000313" key="2">
    <source>
        <dbReference type="EMBL" id="KAA6300708.1"/>
    </source>
</evidence>
<protein>
    <recommendedName>
        <fullName evidence="4">GYF domain-containing protein</fullName>
    </recommendedName>
</protein>
<dbReference type="EMBL" id="SNRX01000053">
    <property type="protein sequence ID" value="KAA6300708.1"/>
    <property type="molecule type" value="Genomic_DNA"/>
</dbReference>
<reference evidence="2 3" key="1">
    <citation type="submission" date="2019-03" db="EMBL/GenBank/DDBJ databases">
        <title>Single cell metagenomics reveals metabolic interactions within the superorganism composed of flagellate Streblomastix strix and complex community of Bacteroidetes bacteria on its surface.</title>
        <authorList>
            <person name="Treitli S.C."/>
            <person name="Kolisko M."/>
            <person name="Husnik F."/>
            <person name="Keeling P."/>
            <person name="Hampl V."/>
        </authorList>
    </citation>
    <scope>NUCLEOTIDE SEQUENCE [LARGE SCALE GENOMIC DNA]</scope>
    <source>
        <strain evidence="2">St1</strain>
    </source>
</reference>
<comment type="caution">
    <text evidence="2">The sequence shown here is derived from an EMBL/GenBank/DDBJ whole genome shotgun (WGS) entry which is preliminary data.</text>
</comment>
<evidence type="ECO:0000313" key="3">
    <source>
        <dbReference type="Proteomes" id="UP000324575"/>
    </source>
</evidence>
<evidence type="ECO:0000256" key="1">
    <source>
        <dbReference type="SAM" id="Phobius"/>
    </source>
</evidence>
<keyword evidence="1" id="KW-0812">Transmembrane</keyword>
<feature type="transmembrane region" description="Helical" evidence="1">
    <location>
        <begin position="49"/>
        <end position="70"/>
    </location>
</feature>
<keyword evidence="1" id="KW-0472">Membrane</keyword>
<sequence>MYVIYRNNQQFGPYSIDVLSNYVEDDKILRCDKASDMSNLQELKTYNTLGWSIAGLLLTVTGVILLMSYLKQGVNYQSKLSK</sequence>
<gene>
    <name evidence="2" type="ORF">EZS26_003142</name>
</gene>
<proteinExistence type="predicted"/>
<evidence type="ECO:0008006" key="4">
    <source>
        <dbReference type="Google" id="ProtNLM"/>
    </source>
</evidence>
<dbReference type="AlphaFoldDB" id="A0A5M8NWI3"/>
<keyword evidence="1" id="KW-1133">Transmembrane helix</keyword>
<name>A0A5M8NWI3_9BACT</name>
<organism evidence="2 3">
    <name type="scientific">Candidatus Ordinivivax streblomastigis</name>
    <dbReference type="NCBI Taxonomy" id="2540710"/>
    <lineage>
        <taxon>Bacteria</taxon>
        <taxon>Pseudomonadati</taxon>
        <taxon>Bacteroidota</taxon>
        <taxon>Bacteroidia</taxon>
        <taxon>Bacteroidales</taxon>
        <taxon>Candidatus Ordinivivax</taxon>
    </lineage>
</organism>
<accession>A0A5M8NWI3</accession>